<dbReference type="AlphaFoldDB" id="A0A9Q1BTN0"/>
<feature type="domain" description="PRELI/MSF1" evidence="1">
    <location>
        <begin position="1"/>
        <end position="84"/>
    </location>
</feature>
<gene>
    <name evidence="2" type="ORF">HOLleu_25979</name>
</gene>
<dbReference type="Proteomes" id="UP001152320">
    <property type="component" value="Chromosome 12"/>
</dbReference>
<dbReference type="PROSITE" id="PS50904">
    <property type="entry name" value="PRELI_MSF1"/>
    <property type="match status" value="1"/>
</dbReference>
<evidence type="ECO:0000313" key="2">
    <source>
        <dbReference type="EMBL" id="KAJ8032450.1"/>
    </source>
</evidence>
<accession>A0A9Q1BTN0</accession>
<name>A0A9Q1BTN0_HOLLE</name>
<proteinExistence type="predicted"/>
<dbReference type="InterPro" id="IPR006797">
    <property type="entry name" value="PRELI/MSF1_dom"/>
</dbReference>
<dbReference type="OrthoDB" id="407630at2759"/>
<dbReference type="EMBL" id="JAIZAY010000012">
    <property type="protein sequence ID" value="KAJ8032450.1"/>
    <property type="molecule type" value="Genomic_DNA"/>
</dbReference>
<protein>
    <submittedName>
        <fullName evidence="2">PRELI domain-containing protein 2</fullName>
    </submittedName>
</protein>
<evidence type="ECO:0000313" key="3">
    <source>
        <dbReference type="Proteomes" id="UP001152320"/>
    </source>
</evidence>
<comment type="caution">
    <text evidence="2">The sequence shown here is derived from an EMBL/GenBank/DDBJ whole genome shotgun (WGS) entry which is preliminary data.</text>
</comment>
<organism evidence="2 3">
    <name type="scientific">Holothuria leucospilota</name>
    <name type="common">Black long sea cucumber</name>
    <name type="synonym">Mertensiothuria leucospilota</name>
    <dbReference type="NCBI Taxonomy" id="206669"/>
    <lineage>
        <taxon>Eukaryota</taxon>
        <taxon>Metazoa</taxon>
        <taxon>Echinodermata</taxon>
        <taxon>Eleutherozoa</taxon>
        <taxon>Echinozoa</taxon>
        <taxon>Holothuroidea</taxon>
        <taxon>Aspidochirotacea</taxon>
        <taxon>Aspidochirotida</taxon>
        <taxon>Holothuriidae</taxon>
        <taxon>Holothuria</taxon>
    </lineage>
</organism>
<dbReference type="Pfam" id="PF04707">
    <property type="entry name" value="PRELI"/>
    <property type="match status" value="1"/>
</dbReference>
<evidence type="ECO:0000259" key="1">
    <source>
        <dbReference type="PROSITE" id="PS50904"/>
    </source>
</evidence>
<sequence length="103" mass="12102">MMKVKSRNITWDRYAAAWEESEFKCNKENPNWTSMDQRGGVHLKYFGPIARMAEMFIYSYVKTSSWKAVHVMEELLEERAESYRRVSGSNTNFKAEQTAEAFS</sequence>
<keyword evidence="3" id="KW-1185">Reference proteome</keyword>
<reference evidence="2" key="1">
    <citation type="submission" date="2021-10" db="EMBL/GenBank/DDBJ databases">
        <title>Tropical sea cucumber genome reveals ecological adaptation and Cuvierian tubules defense mechanism.</title>
        <authorList>
            <person name="Chen T."/>
        </authorList>
    </citation>
    <scope>NUCLEOTIDE SEQUENCE</scope>
    <source>
        <strain evidence="2">Nanhai2018</strain>
        <tissue evidence="2">Muscle</tissue>
    </source>
</reference>